<dbReference type="EMBL" id="JWIN03000011">
    <property type="protein sequence ID" value="KAB1271753.1"/>
    <property type="molecule type" value="Genomic_DNA"/>
</dbReference>
<evidence type="ECO:0000256" key="2">
    <source>
        <dbReference type="PROSITE-ProRule" id="PRU00276"/>
    </source>
</evidence>
<evidence type="ECO:0000259" key="3">
    <source>
        <dbReference type="PROSITE" id="PS50215"/>
    </source>
</evidence>
<dbReference type="InterPro" id="IPR034027">
    <property type="entry name" value="Reprolysin_adamalysin"/>
</dbReference>
<keyword evidence="1" id="KW-1015">Disulfide bond</keyword>
<dbReference type="PROSITE" id="PS50215">
    <property type="entry name" value="ADAM_MEPRO"/>
    <property type="match status" value="1"/>
</dbReference>
<evidence type="ECO:0000256" key="1">
    <source>
        <dbReference type="ARBA" id="ARBA00023157"/>
    </source>
</evidence>
<sequence>MRQVKAVNLLVEKITPYILKANHKRETLKMTKYVELVIVADNREFQRQGKDLEKVKQRLIEIANHVDKFYRPLNIRIVLVGVEVWNDIDKCSVSQDPFASLHEFLDWRKMKLLPRKSHDNAQLISGVYFQGTTIGMAPIMSMCTAEQSGGIVMVSQERREADGNVQT</sequence>
<dbReference type="FunFam" id="3.40.390.10:FF:000002">
    <property type="entry name" value="Disintegrin and metalloproteinase domain-containing protein 22"/>
    <property type="match status" value="1"/>
</dbReference>
<name>A0A5N4DKM7_CAMDR</name>
<reference evidence="4 5" key="1">
    <citation type="journal article" date="2019" name="Mol. Ecol. Resour.">
        <title>Improving Illumina assemblies with Hi-C and long reads: an example with the North African dromedary.</title>
        <authorList>
            <person name="Elbers J.P."/>
            <person name="Rogers M.F."/>
            <person name="Perelman P.L."/>
            <person name="Proskuryakova A.A."/>
            <person name="Serdyukova N.A."/>
            <person name="Johnson W.E."/>
            <person name="Horin P."/>
            <person name="Corander J."/>
            <person name="Murphy D."/>
            <person name="Burger P.A."/>
        </authorList>
    </citation>
    <scope>NUCLEOTIDE SEQUENCE [LARGE SCALE GENOMIC DNA]</scope>
    <source>
        <strain evidence="4">Drom800</strain>
        <tissue evidence="4">Blood</tissue>
    </source>
</reference>
<dbReference type="AlphaFoldDB" id="A0A5N4DKM7"/>
<protein>
    <submittedName>
        <fullName evidence="4">Disintegrin and metalloproteinase domain-containing protein 12</fullName>
    </submittedName>
</protein>
<dbReference type="Proteomes" id="UP000299084">
    <property type="component" value="Unassembled WGS sequence"/>
</dbReference>
<keyword evidence="5" id="KW-1185">Reference proteome</keyword>
<accession>A0A5N4DKM7</accession>
<gene>
    <name evidence="4" type="ORF">Cadr_000009723</name>
</gene>
<comment type="caution">
    <text evidence="2">Lacks conserved residue(s) required for the propagation of feature annotation.</text>
</comment>
<proteinExistence type="predicted"/>
<dbReference type="GO" id="GO:0007229">
    <property type="term" value="P:integrin-mediated signaling pathway"/>
    <property type="evidence" value="ECO:0007669"/>
    <property type="project" value="UniProtKB-KW"/>
</dbReference>
<dbReference type="PANTHER" id="PTHR11905">
    <property type="entry name" value="ADAM A DISINTEGRIN AND METALLOPROTEASE DOMAIN"/>
    <property type="match status" value="1"/>
</dbReference>
<dbReference type="InterPro" id="IPR001590">
    <property type="entry name" value="Peptidase_M12B"/>
</dbReference>
<evidence type="ECO:0000313" key="5">
    <source>
        <dbReference type="Proteomes" id="UP000299084"/>
    </source>
</evidence>
<dbReference type="CDD" id="cd04269">
    <property type="entry name" value="ZnMc_adamalysin_II_like"/>
    <property type="match status" value="1"/>
</dbReference>
<dbReference type="GO" id="GO:0006508">
    <property type="term" value="P:proteolysis"/>
    <property type="evidence" value="ECO:0007669"/>
    <property type="project" value="InterPro"/>
</dbReference>
<dbReference type="STRING" id="9838.ENSCDRP00005008606"/>
<dbReference type="PANTHER" id="PTHR11905:SF112">
    <property type="entry name" value="DISINTEGRIN AND METALLOPROTEINASE DOMAIN-CONTAINING PROTEIN 12"/>
    <property type="match status" value="1"/>
</dbReference>
<comment type="caution">
    <text evidence="4">The sequence shown here is derived from an EMBL/GenBank/DDBJ whole genome shotgun (WGS) entry which is preliminary data.</text>
</comment>
<keyword evidence="4" id="KW-0401">Integrin</keyword>
<dbReference type="SUPFAM" id="SSF55486">
    <property type="entry name" value="Metalloproteases ('zincins'), catalytic domain"/>
    <property type="match status" value="1"/>
</dbReference>
<feature type="domain" description="Peptidase M12B" evidence="3">
    <location>
        <begin position="32"/>
        <end position="167"/>
    </location>
</feature>
<dbReference type="Pfam" id="PF01421">
    <property type="entry name" value="Reprolysin"/>
    <property type="match status" value="1"/>
</dbReference>
<dbReference type="Gene3D" id="3.40.390.10">
    <property type="entry name" value="Collagenase (Catalytic Domain)"/>
    <property type="match status" value="1"/>
</dbReference>
<organism evidence="4 5">
    <name type="scientific">Camelus dromedarius</name>
    <name type="common">Dromedary</name>
    <name type="synonym">Arabian camel</name>
    <dbReference type="NCBI Taxonomy" id="9838"/>
    <lineage>
        <taxon>Eukaryota</taxon>
        <taxon>Metazoa</taxon>
        <taxon>Chordata</taxon>
        <taxon>Craniata</taxon>
        <taxon>Vertebrata</taxon>
        <taxon>Euteleostomi</taxon>
        <taxon>Mammalia</taxon>
        <taxon>Eutheria</taxon>
        <taxon>Laurasiatheria</taxon>
        <taxon>Artiodactyla</taxon>
        <taxon>Tylopoda</taxon>
        <taxon>Camelidae</taxon>
        <taxon>Camelus</taxon>
    </lineage>
</organism>
<dbReference type="GO" id="GO:0004222">
    <property type="term" value="F:metalloendopeptidase activity"/>
    <property type="evidence" value="ECO:0007669"/>
    <property type="project" value="InterPro"/>
</dbReference>
<evidence type="ECO:0000313" key="4">
    <source>
        <dbReference type="EMBL" id="KAB1271753.1"/>
    </source>
</evidence>
<dbReference type="InterPro" id="IPR024079">
    <property type="entry name" value="MetalloPept_cat_dom_sf"/>
</dbReference>